<comment type="caution">
    <text evidence="2">The sequence shown here is derived from an EMBL/GenBank/DDBJ whole genome shotgun (WGS) entry which is preliminary data.</text>
</comment>
<sequence>MKIVQTLGKSPGALFDSTSKRGLEFILVFLKFAQKFWEHFSIPQKSGYVQNRVEQCPRVAVMSRHLSHIFLITVFVSLFPNPFTKALIETGLSEPTGSGEESKRCFGLYSFEGKQETHLLRTAMKFVENMDILLLLHFLSSFLFEVDKGDVKKRFFVQIGMYFEFLKLSSNIVLSGPELDTWALILCWSEIGIGGRGSAKAPNNASLTSRSELRHNLISSSSDSNDNSDLAPIGGTLGYGGAGVFKTESVLNRRTLSPAKLHLFLRPLGDRSCRGDRLGRGERLDTSGDGDRNLHSVTSSDASVSVSTGSCSLMEPNEWSRCCTLEKM</sequence>
<evidence type="ECO:0000256" key="1">
    <source>
        <dbReference type="SAM" id="MobiDB-lite"/>
    </source>
</evidence>
<feature type="region of interest" description="Disordered" evidence="1">
    <location>
        <begin position="276"/>
        <end position="308"/>
    </location>
</feature>
<dbReference type="EMBL" id="JACKWZ010000174">
    <property type="protein sequence ID" value="KAF9412917.1"/>
    <property type="molecule type" value="Genomic_DNA"/>
</dbReference>
<gene>
    <name evidence="2" type="ORF">HW555_008696</name>
</gene>
<reference evidence="2" key="1">
    <citation type="submission" date="2020-08" db="EMBL/GenBank/DDBJ databases">
        <title>Spodoptera exigua strain:BAW_Kor-Di-RS1 Genome sequencing and assembly.</title>
        <authorList>
            <person name="Kim J."/>
            <person name="Nam H.Y."/>
            <person name="Kwon M."/>
            <person name="Choi J.H."/>
            <person name="Cho S.R."/>
            <person name="Kim G.-H."/>
        </authorList>
    </citation>
    <scope>NUCLEOTIDE SEQUENCE</scope>
    <source>
        <strain evidence="2">BAW_Kor-Di-RS1</strain>
        <tissue evidence="2">Whole-body</tissue>
    </source>
</reference>
<keyword evidence="3" id="KW-1185">Reference proteome</keyword>
<feature type="compositionally biased region" description="Low complexity" evidence="1">
    <location>
        <begin position="296"/>
        <end position="308"/>
    </location>
</feature>
<accession>A0A835GCI7</accession>
<evidence type="ECO:0000313" key="3">
    <source>
        <dbReference type="Proteomes" id="UP000648187"/>
    </source>
</evidence>
<proteinExistence type="predicted"/>
<dbReference type="AlphaFoldDB" id="A0A835GCI7"/>
<protein>
    <submittedName>
        <fullName evidence="2">Uncharacterized protein</fullName>
    </submittedName>
</protein>
<feature type="compositionally biased region" description="Basic and acidic residues" evidence="1">
    <location>
        <begin position="276"/>
        <end position="294"/>
    </location>
</feature>
<name>A0A835GCI7_SPOEX</name>
<organism evidence="2 3">
    <name type="scientific">Spodoptera exigua</name>
    <name type="common">Beet armyworm</name>
    <name type="synonym">Noctua fulgens</name>
    <dbReference type="NCBI Taxonomy" id="7107"/>
    <lineage>
        <taxon>Eukaryota</taxon>
        <taxon>Metazoa</taxon>
        <taxon>Ecdysozoa</taxon>
        <taxon>Arthropoda</taxon>
        <taxon>Hexapoda</taxon>
        <taxon>Insecta</taxon>
        <taxon>Pterygota</taxon>
        <taxon>Neoptera</taxon>
        <taxon>Endopterygota</taxon>
        <taxon>Lepidoptera</taxon>
        <taxon>Glossata</taxon>
        <taxon>Ditrysia</taxon>
        <taxon>Noctuoidea</taxon>
        <taxon>Noctuidae</taxon>
        <taxon>Amphipyrinae</taxon>
        <taxon>Spodoptera</taxon>
    </lineage>
</organism>
<evidence type="ECO:0000313" key="2">
    <source>
        <dbReference type="EMBL" id="KAF9412917.1"/>
    </source>
</evidence>
<dbReference type="Proteomes" id="UP000648187">
    <property type="component" value="Unassembled WGS sequence"/>
</dbReference>